<accession>A0A382UKE5</accession>
<dbReference type="InterPro" id="IPR036852">
    <property type="entry name" value="Peptidase_S8/S53_dom_sf"/>
</dbReference>
<dbReference type="SUPFAM" id="SSF52743">
    <property type="entry name" value="Subtilisin-like"/>
    <property type="match status" value="2"/>
</dbReference>
<sequence>VSTNAITKTSQFGNIANSEQVHKLYDVTGKGVTVAVVDTGVDFSNPDIMESLARDDDNNPIMLDADGQGLVLTNSTFAANIQHGKVYNFTKTGLLTMNATSSAYESKDGVFLNTSSMKNGTISIYNSLYPYYGQGHVLYAQITGDMKIGTSQKDFIPSKSGIYHLGVILASQIGKLQVLIVLVTDPNEAGVYDTIIPDMSTSWMDFTKAEKSRPNYDFDFTDETPITIGSGNEFLLYDSDDDGINDYSAGTVGARVVDIYGVISDKAEIDDKIGAVNGTLLPAMDKNGNYFG</sequence>
<dbReference type="PRINTS" id="PR00723">
    <property type="entry name" value="SUBTILISIN"/>
</dbReference>
<evidence type="ECO:0000313" key="2">
    <source>
        <dbReference type="EMBL" id="SVD34305.1"/>
    </source>
</evidence>
<dbReference type="EMBL" id="UINC01144655">
    <property type="protein sequence ID" value="SVD34305.1"/>
    <property type="molecule type" value="Genomic_DNA"/>
</dbReference>
<dbReference type="InterPro" id="IPR023827">
    <property type="entry name" value="Peptidase_S8_Asp-AS"/>
</dbReference>
<dbReference type="AlphaFoldDB" id="A0A382UKE5"/>
<organism evidence="2">
    <name type="scientific">marine metagenome</name>
    <dbReference type="NCBI Taxonomy" id="408172"/>
    <lineage>
        <taxon>unclassified sequences</taxon>
        <taxon>metagenomes</taxon>
        <taxon>ecological metagenomes</taxon>
    </lineage>
</organism>
<evidence type="ECO:0008006" key="3">
    <source>
        <dbReference type="Google" id="ProtNLM"/>
    </source>
</evidence>
<feature type="non-terminal residue" evidence="2">
    <location>
        <position position="1"/>
    </location>
</feature>
<protein>
    <recommendedName>
        <fullName evidence="3">Peptidase S8/S53 domain-containing protein</fullName>
    </recommendedName>
</protein>
<feature type="non-terminal residue" evidence="2">
    <location>
        <position position="292"/>
    </location>
</feature>
<dbReference type="Gene3D" id="3.40.50.200">
    <property type="entry name" value="Peptidase S8/S53 domain"/>
    <property type="match status" value="1"/>
</dbReference>
<gene>
    <name evidence="2" type="ORF">METZ01_LOCUS387159</name>
</gene>
<proteinExistence type="predicted"/>
<dbReference type="GO" id="GO:0006508">
    <property type="term" value="P:proteolysis"/>
    <property type="evidence" value="ECO:0007669"/>
    <property type="project" value="InterPro"/>
</dbReference>
<reference evidence="2" key="1">
    <citation type="submission" date="2018-05" db="EMBL/GenBank/DDBJ databases">
        <authorList>
            <person name="Lanie J.A."/>
            <person name="Ng W.-L."/>
            <person name="Kazmierczak K.M."/>
            <person name="Andrzejewski T.M."/>
            <person name="Davidsen T.M."/>
            <person name="Wayne K.J."/>
            <person name="Tettelin H."/>
            <person name="Glass J.I."/>
            <person name="Rusch D."/>
            <person name="Podicherti R."/>
            <person name="Tsui H.-C.T."/>
            <person name="Winkler M.E."/>
        </authorList>
    </citation>
    <scope>NUCLEOTIDE SEQUENCE</scope>
</reference>
<name>A0A382UKE5_9ZZZZ</name>
<dbReference type="InterPro" id="IPR015500">
    <property type="entry name" value="Peptidase_S8_subtilisin-rel"/>
</dbReference>
<keyword evidence="1" id="KW-0378">Hydrolase</keyword>
<dbReference type="PROSITE" id="PS00136">
    <property type="entry name" value="SUBTILASE_ASP"/>
    <property type="match status" value="1"/>
</dbReference>
<evidence type="ECO:0000256" key="1">
    <source>
        <dbReference type="ARBA" id="ARBA00022801"/>
    </source>
</evidence>
<dbReference type="GO" id="GO:0004252">
    <property type="term" value="F:serine-type endopeptidase activity"/>
    <property type="evidence" value="ECO:0007669"/>
    <property type="project" value="InterPro"/>
</dbReference>